<evidence type="ECO:0000313" key="1">
    <source>
        <dbReference type="EMBL" id="KAI6304363.1"/>
    </source>
</evidence>
<protein>
    <submittedName>
        <fullName evidence="1">Uncharacterized protein</fullName>
    </submittedName>
</protein>
<dbReference type="Proteomes" id="UP001059893">
    <property type="component" value="Unassembled WGS sequence"/>
</dbReference>
<gene>
    <name evidence="1" type="ORF">MCOR33_000671</name>
</gene>
<sequence>MVGFWPGFDSAQRPRILNIPTLVPGVDAVFVAAGIDNSMAISEDEEHFGWGFSSEYRTGLGTEDTVEKPAVARRGDTTGKMVSFVGCGGQFSIVAGPK</sequence>
<name>A0ABQ8NZH5_PYRGI</name>
<keyword evidence="2" id="KW-1185">Reference proteome</keyword>
<dbReference type="InterPro" id="IPR009091">
    <property type="entry name" value="RCC1/BLIP-II"/>
</dbReference>
<dbReference type="SUPFAM" id="SSF50985">
    <property type="entry name" value="RCC1/BLIP-II"/>
    <property type="match status" value="1"/>
</dbReference>
<evidence type="ECO:0000313" key="2">
    <source>
        <dbReference type="Proteomes" id="UP001059893"/>
    </source>
</evidence>
<dbReference type="EMBL" id="JABSND010000005">
    <property type="protein sequence ID" value="KAI6304363.1"/>
    <property type="molecule type" value="Genomic_DNA"/>
</dbReference>
<comment type="caution">
    <text evidence="1">The sequence shown here is derived from an EMBL/GenBank/DDBJ whole genome shotgun (WGS) entry which is preliminary data.</text>
</comment>
<proteinExistence type="predicted"/>
<reference evidence="1" key="1">
    <citation type="submission" date="2021-01" db="EMBL/GenBank/DDBJ databases">
        <title>Deciphering the adaptive evolutionary patterns associated with biogeogrpahic diversity in the finger millet blast pathogen Magnaporthe oryzae in Eastern Africa.</title>
        <authorList>
            <person name="Onyema G."/>
            <person name="Shittu T.A."/>
            <person name="Dodsworth S."/>
            <person name="Devilliers S."/>
            <person name="Muthumeenakshi S."/>
            <person name="Sreenivasaprasad S."/>
        </authorList>
    </citation>
    <scope>NUCLEOTIDE SEQUENCE</scope>
    <source>
        <strain evidence="1">D15/s37</strain>
    </source>
</reference>
<organism evidence="1 2">
    <name type="scientific">Pyricularia grisea</name>
    <name type="common">Crabgrass-specific blast fungus</name>
    <name type="synonym">Magnaporthe grisea</name>
    <dbReference type="NCBI Taxonomy" id="148305"/>
    <lineage>
        <taxon>Eukaryota</taxon>
        <taxon>Fungi</taxon>
        <taxon>Dikarya</taxon>
        <taxon>Ascomycota</taxon>
        <taxon>Pezizomycotina</taxon>
        <taxon>Sordariomycetes</taxon>
        <taxon>Sordariomycetidae</taxon>
        <taxon>Magnaporthales</taxon>
        <taxon>Pyriculariaceae</taxon>
        <taxon>Pyricularia</taxon>
    </lineage>
</organism>
<accession>A0ABQ8NZH5</accession>
<dbReference type="Gene3D" id="2.130.10.30">
    <property type="entry name" value="Regulator of chromosome condensation 1/beta-lactamase-inhibitor protein II"/>
    <property type="match status" value="1"/>
</dbReference>